<dbReference type="Gene3D" id="1.20.120.1780">
    <property type="entry name" value="UbiA prenyltransferase"/>
    <property type="match status" value="1"/>
</dbReference>
<dbReference type="AlphaFoldDB" id="A0A498KVB1"/>
<evidence type="ECO:0000256" key="12">
    <source>
        <dbReference type="SAM" id="MobiDB-lite"/>
    </source>
</evidence>
<dbReference type="GO" id="GO:0008495">
    <property type="term" value="F:protoheme IX farnesyltransferase activity"/>
    <property type="evidence" value="ECO:0007669"/>
    <property type="project" value="UniProtKB-UniRule"/>
</dbReference>
<feature type="compositionally biased region" description="Low complexity" evidence="12">
    <location>
        <begin position="164"/>
        <end position="173"/>
    </location>
</feature>
<dbReference type="Gene3D" id="1.10.357.140">
    <property type="entry name" value="UbiA prenyltransferase"/>
    <property type="match status" value="1"/>
</dbReference>
<feature type="transmembrane region" description="Helical" evidence="11">
    <location>
        <begin position="94"/>
        <end position="117"/>
    </location>
</feature>
<evidence type="ECO:0000256" key="10">
    <source>
        <dbReference type="ARBA" id="ARBA00047690"/>
    </source>
</evidence>
<feature type="transmembrane region" description="Helical" evidence="11">
    <location>
        <begin position="349"/>
        <end position="370"/>
    </location>
</feature>
<feature type="transmembrane region" description="Helical" evidence="11">
    <location>
        <begin position="201"/>
        <end position="222"/>
    </location>
</feature>
<comment type="catalytic activity">
    <reaction evidence="10 11">
        <text>heme b + (2E,6E)-farnesyl diphosphate + H2O = Fe(II)-heme o + diphosphate</text>
        <dbReference type="Rhea" id="RHEA:28070"/>
        <dbReference type="ChEBI" id="CHEBI:15377"/>
        <dbReference type="ChEBI" id="CHEBI:33019"/>
        <dbReference type="ChEBI" id="CHEBI:60344"/>
        <dbReference type="ChEBI" id="CHEBI:60530"/>
        <dbReference type="ChEBI" id="CHEBI:175763"/>
        <dbReference type="EC" id="2.5.1.141"/>
    </reaction>
</comment>
<feature type="transmembrane region" description="Helical" evidence="11">
    <location>
        <begin position="324"/>
        <end position="343"/>
    </location>
</feature>
<accession>A0A498KVB1</accession>
<evidence type="ECO:0000256" key="7">
    <source>
        <dbReference type="ARBA" id="ARBA00022989"/>
    </source>
</evidence>
<dbReference type="EMBL" id="RDFA01000003">
    <property type="protein sequence ID" value="RXK49208.1"/>
    <property type="molecule type" value="Genomic_DNA"/>
</dbReference>
<dbReference type="CDD" id="cd13957">
    <property type="entry name" value="PT_UbiA_Cox10"/>
    <property type="match status" value="1"/>
</dbReference>
<keyword evidence="9 11" id="KW-0472">Membrane</keyword>
<proteinExistence type="inferred from homology"/>
<comment type="similarity">
    <text evidence="11">Belongs to the UbiA prenyltransferase family. Protoheme IX farnesyltransferase subfamily.</text>
</comment>
<dbReference type="PANTHER" id="PTHR43448:SF2">
    <property type="entry name" value="PROTOHEME IX FARNESYLTRANSFERASE, MITOCHONDRIAL"/>
    <property type="match status" value="1"/>
</dbReference>
<dbReference type="Pfam" id="PF02628">
    <property type="entry name" value="COX15-CtaA"/>
    <property type="match status" value="1"/>
</dbReference>
<evidence type="ECO:0000256" key="4">
    <source>
        <dbReference type="ARBA" id="ARBA00010223"/>
    </source>
</evidence>
<comment type="pathway">
    <text evidence="3 11">Porphyrin-containing compound metabolism; heme O biosynthesis; heme O from protoheme: step 1/1.</text>
</comment>
<evidence type="ECO:0000256" key="1">
    <source>
        <dbReference type="ARBA" id="ARBA00004019"/>
    </source>
</evidence>
<feature type="transmembrane region" description="Helical" evidence="11">
    <location>
        <begin position="452"/>
        <end position="473"/>
    </location>
</feature>
<dbReference type="OrthoDB" id="131615at2157"/>
<dbReference type="RefSeq" id="WP_129068804.1">
    <property type="nucleotide sequence ID" value="NZ_RDFA01000003.1"/>
</dbReference>
<keyword evidence="6 11" id="KW-0812">Transmembrane</keyword>
<comment type="caution">
    <text evidence="13">The sequence shown here is derived from an EMBL/GenBank/DDBJ whole genome shotgun (WGS) entry which is preliminary data.</text>
</comment>
<feature type="transmembrane region" description="Helical" evidence="11">
    <location>
        <begin position="298"/>
        <end position="317"/>
    </location>
</feature>
<dbReference type="GO" id="GO:0006784">
    <property type="term" value="P:heme A biosynthetic process"/>
    <property type="evidence" value="ECO:0007669"/>
    <property type="project" value="InterPro"/>
</dbReference>
<comment type="subcellular location">
    <subcellularLocation>
        <location evidence="2 11">Cell membrane</location>
        <topology evidence="2 11">Multi-pass membrane protein</topology>
    </subcellularLocation>
</comment>
<feature type="transmembrane region" description="Helical" evidence="11">
    <location>
        <begin position="228"/>
        <end position="250"/>
    </location>
</feature>
<evidence type="ECO:0000256" key="6">
    <source>
        <dbReference type="ARBA" id="ARBA00022692"/>
    </source>
</evidence>
<evidence type="ECO:0000256" key="9">
    <source>
        <dbReference type="ARBA" id="ARBA00023136"/>
    </source>
</evidence>
<evidence type="ECO:0000313" key="14">
    <source>
        <dbReference type="Proteomes" id="UP000289691"/>
    </source>
</evidence>
<evidence type="ECO:0000313" key="13">
    <source>
        <dbReference type="EMBL" id="RXK49208.1"/>
    </source>
</evidence>
<evidence type="ECO:0000256" key="11">
    <source>
        <dbReference type="HAMAP-Rule" id="MF_00154"/>
    </source>
</evidence>
<comment type="caution">
    <text evidence="11">Lacks conserved residue(s) required for the propagation of feature annotation.</text>
</comment>
<evidence type="ECO:0000256" key="3">
    <source>
        <dbReference type="ARBA" id="ARBA00004919"/>
    </source>
</evidence>
<dbReference type="Pfam" id="PF01040">
    <property type="entry name" value="UbiA"/>
    <property type="match status" value="1"/>
</dbReference>
<keyword evidence="7 11" id="KW-1133">Transmembrane helix</keyword>
<keyword evidence="5 11" id="KW-0808">Transferase</keyword>
<feature type="transmembrane region" description="Helical" evidence="11">
    <location>
        <begin position="398"/>
        <end position="415"/>
    </location>
</feature>
<dbReference type="UniPathway" id="UPA00834">
    <property type="reaction ID" value="UER00712"/>
</dbReference>
<feature type="transmembrane region" description="Helical" evidence="11">
    <location>
        <begin position="421"/>
        <end position="440"/>
    </location>
</feature>
<dbReference type="GO" id="GO:0048034">
    <property type="term" value="P:heme O biosynthetic process"/>
    <property type="evidence" value="ECO:0007669"/>
    <property type="project" value="UniProtKB-UniRule"/>
</dbReference>
<keyword evidence="8 11" id="KW-0350">Heme biosynthesis</keyword>
<dbReference type="InterPro" id="IPR044878">
    <property type="entry name" value="UbiA_sf"/>
</dbReference>
<comment type="miscellaneous">
    <text evidence="11">Carbon 2 of the heme B porphyrin ring is defined according to the Fischer nomenclature.</text>
</comment>
<feature type="transmembrane region" description="Helical" evidence="11">
    <location>
        <begin position="123"/>
        <end position="142"/>
    </location>
</feature>
<dbReference type="NCBIfam" id="TIGR01473">
    <property type="entry name" value="cyoE_ctaB"/>
    <property type="match status" value="1"/>
</dbReference>
<name>A0A498KVB1_9EURY</name>
<feature type="transmembrane region" description="Helical" evidence="11">
    <location>
        <begin position="58"/>
        <end position="82"/>
    </location>
</feature>
<gene>
    <name evidence="13" type="primary">cyoE</name>
    <name evidence="11" type="synonym">ctaB</name>
    <name evidence="13" type="ORF">EAF64_09820</name>
</gene>
<feature type="transmembrane region" description="Helical" evidence="11">
    <location>
        <begin position="271"/>
        <end position="292"/>
    </location>
</feature>
<evidence type="ECO:0000256" key="8">
    <source>
        <dbReference type="ARBA" id="ARBA00023133"/>
    </source>
</evidence>
<organism evidence="13 14">
    <name type="scientific">Halorientalis pallida</name>
    <dbReference type="NCBI Taxonomy" id="2479928"/>
    <lineage>
        <taxon>Archaea</taxon>
        <taxon>Methanobacteriati</taxon>
        <taxon>Methanobacteriota</taxon>
        <taxon>Stenosarchaea group</taxon>
        <taxon>Halobacteria</taxon>
        <taxon>Halobacteriales</taxon>
        <taxon>Haloarculaceae</taxon>
        <taxon>Halorientalis</taxon>
    </lineage>
</organism>
<dbReference type="HAMAP" id="MF_00154">
    <property type="entry name" value="CyoE_CtaB"/>
    <property type="match status" value="1"/>
</dbReference>
<comment type="function">
    <text evidence="1 11">Converts heme B (protoheme IX) to heme O by substitution of the vinyl group on carbon 2 of heme B porphyrin ring with a hydroxyethyl farnesyl side group.</text>
</comment>
<protein>
    <recommendedName>
        <fullName evidence="11">Protoheme IX farnesyltransferase</fullName>
        <ecNumber evidence="11">2.5.1.141</ecNumber>
    </recommendedName>
    <alternativeName>
        <fullName evidence="11">Heme B farnesyltransferase</fullName>
    </alternativeName>
    <alternativeName>
        <fullName evidence="11">Heme O synthase</fullName>
    </alternativeName>
</protein>
<dbReference type="InterPro" id="IPR006369">
    <property type="entry name" value="Protohaem_IX_farnesylTrfase"/>
</dbReference>
<evidence type="ECO:0000256" key="5">
    <source>
        <dbReference type="ARBA" id="ARBA00022679"/>
    </source>
</evidence>
<sequence>MTERYSRPRFATLLSGSAVGVYLLVVAGATAAIADAASACSAWPVCSSPPTLAEPALVVAWGHRVVAALVGVLVLTTAVIGLRRSTVSRRVKAALAFALALFPVQVALGAQVATTGAANPFPAVHLLTGMGIFAGLTLALAWQLEPRDADASTGDPEPEPEPTPAAEPATEPGEQPPLPDSTFARAAHVVEAYFRLMKPRLMWLLCLVASAGMALAAGAAGTELTVRTIVLTLGGGVLAIGSSGTFNHILERDRDKKMDRTSDRPIATHQLPVRNAVAFGLALAVASVAVFLQVNLLAAALGLSAILFYSVVYTLVLKPNTVQNTVIGGAAGALPALIGSAAVTGTIGLPGLMLAGVIFVWTPAHFYNLALAYKDDYERGGFPMMPVVRGEATTRKHILLWLATTLLAAAGLAALTDLGWVYAVTTTALGAVFLWAVVRLHRERDESAAFRAFHASNAYLGALLLAIVVDALVV</sequence>
<comment type="similarity">
    <text evidence="4">In the C-terminal section; belongs to the UbiA prenyltransferase family. Protoheme IX farnesyltransferase subfamily.</text>
</comment>
<dbReference type="Proteomes" id="UP000289691">
    <property type="component" value="Unassembled WGS sequence"/>
</dbReference>
<keyword evidence="14" id="KW-1185">Reference proteome</keyword>
<dbReference type="EC" id="2.5.1.141" evidence="11"/>
<feature type="region of interest" description="Disordered" evidence="12">
    <location>
        <begin position="147"/>
        <end position="181"/>
    </location>
</feature>
<keyword evidence="11" id="KW-1003">Cell membrane</keyword>
<reference evidence="13 14" key="1">
    <citation type="submission" date="2019-01" db="EMBL/GenBank/DDBJ databases">
        <title>Halorientalis sp. F13-25 a new haloarchaeum isolated from hypersaline water.</title>
        <authorList>
            <person name="Ana D.-V."/>
            <person name="Cristina S.-P."/>
            <person name="Antonio V."/>
        </authorList>
    </citation>
    <scope>NUCLEOTIDE SEQUENCE [LARGE SCALE GENOMIC DNA]</scope>
    <source>
        <strain evidence="13 14">F13-25</strain>
    </source>
</reference>
<dbReference type="NCBIfam" id="NF003349">
    <property type="entry name" value="PRK04375.1-2"/>
    <property type="match status" value="1"/>
</dbReference>
<dbReference type="InterPro" id="IPR000537">
    <property type="entry name" value="UbiA_prenyltransferase"/>
</dbReference>
<dbReference type="PANTHER" id="PTHR43448">
    <property type="entry name" value="PROTOHEME IX FARNESYLTRANSFERASE, MITOCHONDRIAL"/>
    <property type="match status" value="1"/>
</dbReference>
<dbReference type="InterPro" id="IPR003780">
    <property type="entry name" value="COX15/CtaA_fam"/>
</dbReference>
<dbReference type="GO" id="GO:0005886">
    <property type="term" value="C:plasma membrane"/>
    <property type="evidence" value="ECO:0007669"/>
    <property type="project" value="UniProtKB-SubCell"/>
</dbReference>
<evidence type="ECO:0000256" key="2">
    <source>
        <dbReference type="ARBA" id="ARBA00004651"/>
    </source>
</evidence>